<dbReference type="STRING" id="54915.ADS79_07425"/>
<reference evidence="2 5" key="3">
    <citation type="submission" date="2019-06" db="EMBL/GenBank/DDBJ databases">
        <title>Whole genome shotgun sequence of Brevibacillus reuszeri NBRC 15719.</title>
        <authorList>
            <person name="Hosoyama A."/>
            <person name="Uohara A."/>
            <person name="Ohji S."/>
            <person name="Ichikawa N."/>
        </authorList>
    </citation>
    <scope>NUCLEOTIDE SEQUENCE [LARGE SCALE GENOMIC DNA]</scope>
    <source>
        <strain evidence="2 5">NBRC 15719</strain>
    </source>
</reference>
<evidence type="ECO:0000313" key="3">
    <source>
        <dbReference type="EMBL" id="KNB73758.1"/>
    </source>
</evidence>
<feature type="region of interest" description="Disordered" evidence="1">
    <location>
        <begin position="184"/>
        <end position="207"/>
    </location>
</feature>
<comment type="caution">
    <text evidence="3">The sequence shown here is derived from an EMBL/GenBank/DDBJ whole genome shotgun (WGS) entry which is preliminary data.</text>
</comment>
<dbReference type="Proteomes" id="UP000319578">
    <property type="component" value="Unassembled WGS sequence"/>
</dbReference>
<sequence length="207" mass="23615">MGRNAKPTSLHLAEGNPNRLTKEQIRHRQENEIKLGKSELDKLKPPSFVKNDVVAFAHWKQCLKEYKAAAEQNIELLTSSDVGLLAMYCRTYSEYEKLLNQYQKLEKIAINQDVFEDYFEGIYEKAAVNDEDVKLFGLKAQMYLSQLASIEGVLKIETAINKKMDMLIKMQDRLFLNPLSKVKSVPKPKKDDKPPSKFGKFGAGRSG</sequence>
<dbReference type="PATRIC" id="fig|54915.3.peg.6918"/>
<accession>A0A0K9YYG6</accession>
<name>A0A0K9YYG6_9BACL</name>
<dbReference type="EMBL" id="BJON01000012">
    <property type="protein sequence ID" value="GED69402.1"/>
    <property type="molecule type" value="Genomic_DNA"/>
</dbReference>
<gene>
    <name evidence="3" type="ORF">ADS79_07425</name>
    <name evidence="2" type="ORF">BRE01_31040</name>
</gene>
<dbReference type="EMBL" id="LGIQ01000005">
    <property type="protein sequence ID" value="KNB73758.1"/>
    <property type="molecule type" value="Genomic_DNA"/>
</dbReference>
<proteinExistence type="predicted"/>
<keyword evidence="5" id="KW-1185">Reference proteome</keyword>
<organism evidence="3 4">
    <name type="scientific">Brevibacillus reuszeri</name>
    <dbReference type="NCBI Taxonomy" id="54915"/>
    <lineage>
        <taxon>Bacteria</taxon>
        <taxon>Bacillati</taxon>
        <taxon>Bacillota</taxon>
        <taxon>Bacilli</taxon>
        <taxon>Bacillales</taxon>
        <taxon>Paenibacillaceae</taxon>
        <taxon>Brevibacillus</taxon>
    </lineage>
</organism>
<evidence type="ECO:0000313" key="2">
    <source>
        <dbReference type="EMBL" id="GED69402.1"/>
    </source>
</evidence>
<evidence type="ECO:0000313" key="4">
    <source>
        <dbReference type="Proteomes" id="UP000036834"/>
    </source>
</evidence>
<reference evidence="4" key="1">
    <citation type="submission" date="2015-07" db="EMBL/GenBank/DDBJ databases">
        <title>Genome sequencing project for genomic taxonomy and phylogenomics of Bacillus-like bacteria.</title>
        <authorList>
            <person name="Liu B."/>
            <person name="Wang J."/>
            <person name="Zhu Y."/>
            <person name="Liu G."/>
            <person name="Chen Q."/>
            <person name="Chen Z."/>
            <person name="Lan J."/>
            <person name="Che J."/>
            <person name="Ge C."/>
            <person name="Shi H."/>
            <person name="Pan Z."/>
            <person name="Liu X."/>
        </authorList>
    </citation>
    <scope>NUCLEOTIDE SEQUENCE [LARGE SCALE GENOMIC DNA]</scope>
    <source>
        <strain evidence="4">DSM 9887</strain>
    </source>
</reference>
<dbReference type="AlphaFoldDB" id="A0A0K9YYG6"/>
<evidence type="ECO:0000256" key="1">
    <source>
        <dbReference type="SAM" id="MobiDB-lite"/>
    </source>
</evidence>
<dbReference type="RefSeq" id="WP_049737765.1">
    <property type="nucleotide sequence ID" value="NZ_BJON01000012.1"/>
</dbReference>
<dbReference type="OrthoDB" id="6010489at2"/>
<protein>
    <submittedName>
        <fullName evidence="3">Terminase</fullName>
    </submittedName>
</protein>
<dbReference type="Proteomes" id="UP000036834">
    <property type="component" value="Unassembled WGS sequence"/>
</dbReference>
<reference evidence="3" key="2">
    <citation type="submission" date="2015-07" db="EMBL/GenBank/DDBJ databases">
        <title>MeaNS - Measles Nucleotide Surveillance Program.</title>
        <authorList>
            <person name="Tran T."/>
            <person name="Druce J."/>
        </authorList>
    </citation>
    <scope>NUCLEOTIDE SEQUENCE</scope>
    <source>
        <strain evidence="3">DSM 9887</strain>
    </source>
</reference>
<evidence type="ECO:0000313" key="5">
    <source>
        <dbReference type="Proteomes" id="UP000319578"/>
    </source>
</evidence>